<evidence type="ECO:0000256" key="4">
    <source>
        <dbReference type="RuleBase" id="RU000363"/>
    </source>
</evidence>
<keyword evidence="3" id="KW-0560">Oxidoreductase</keyword>
<dbReference type="PRINTS" id="PR00080">
    <property type="entry name" value="SDRFAMILY"/>
</dbReference>
<dbReference type="Gene3D" id="3.40.50.720">
    <property type="entry name" value="NAD(P)-binding Rossmann-like Domain"/>
    <property type="match status" value="1"/>
</dbReference>
<gene>
    <name evidence="5" type="ORF">UT08_C0028G0005</name>
</gene>
<proteinExistence type="inferred from homology"/>
<organism evidence="5 6">
    <name type="scientific">Candidatus Woesebacteria bacterium GW2011_GWB1_38_8</name>
    <dbReference type="NCBI Taxonomy" id="1618570"/>
    <lineage>
        <taxon>Bacteria</taxon>
        <taxon>Candidatus Woeseibacteriota</taxon>
    </lineage>
</organism>
<name>A0A0G0P3K8_9BACT</name>
<keyword evidence="2" id="KW-0521">NADP</keyword>
<dbReference type="SUPFAM" id="SSF51735">
    <property type="entry name" value="NAD(P)-binding Rossmann-fold domains"/>
    <property type="match status" value="1"/>
</dbReference>
<reference evidence="5 6" key="1">
    <citation type="journal article" date="2015" name="Nature">
        <title>rRNA introns, odd ribosomes, and small enigmatic genomes across a large radiation of phyla.</title>
        <authorList>
            <person name="Brown C.T."/>
            <person name="Hug L.A."/>
            <person name="Thomas B.C."/>
            <person name="Sharon I."/>
            <person name="Castelle C.J."/>
            <person name="Singh A."/>
            <person name="Wilkins M.J."/>
            <person name="Williams K.H."/>
            <person name="Banfield J.F."/>
        </authorList>
    </citation>
    <scope>NUCLEOTIDE SEQUENCE [LARGE SCALE GENOMIC DNA]</scope>
</reference>
<dbReference type="GO" id="GO:0016491">
    <property type="term" value="F:oxidoreductase activity"/>
    <property type="evidence" value="ECO:0007669"/>
    <property type="project" value="UniProtKB-KW"/>
</dbReference>
<evidence type="ECO:0000256" key="1">
    <source>
        <dbReference type="ARBA" id="ARBA00006484"/>
    </source>
</evidence>
<evidence type="ECO:0000256" key="3">
    <source>
        <dbReference type="ARBA" id="ARBA00023002"/>
    </source>
</evidence>
<protein>
    <submittedName>
        <fullName evidence="5">3-ketoacyl-(Acyl-carrier-protein) reductase</fullName>
    </submittedName>
</protein>
<dbReference type="CDD" id="cd05233">
    <property type="entry name" value="SDR_c"/>
    <property type="match status" value="1"/>
</dbReference>
<sequence>MNLKGKVAIVTGASDGLGKQIALKLAKEGVSLALIARSKEKLEEVKMEVEKLGSPKAEVYACDISDNKQVESTVRQVEVDFKEVQILLNIAGVWQKLNLLEDVSIEEIDNVIDTDLKGMIYMTHFVLPILKRQKEAAIINDSSKSGITAQPGQSVYTAAKWGVRGFTDVLKEDLKGSSVHAAAFYQGGTDTKMFNKTGEHFNQEKFIDPENLAEVVVFVLSRPSKIWLHDVRVDY</sequence>
<dbReference type="PANTHER" id="PTHR43391">
    <property type="entry name" value="RETINOL DEHYDROGENASE-RELATED"/>
    <property type="match status" value="1"/>
</dbReference>
<dbReference type="Proteomes" id="UP000034081">
    <property type="component" value="Unassembled WGS sequence"/>
</dbReference>
<dbReference type="Pfam" id="PF00106">
    <property type="entry name" value="adh_short"/>
    <property type="match status" value="1"/>
</dbReference>
<comment type="similarity">
    <text evidence="1 4">Belongs to the short-chain dehydrogenases/reductases (SDR) family.</text>
</comment>
<evidence type="ECO:0000313" key="5">
    <source>
        <dbReference type="EMBL" id="KKQ83886.1"/>
    </source>
</evidence>
<dbReference type="InterPro" id="IPR036291">
    <property type="entry name" value="NAD(P)-bd_dom_sf"/>
</dbReference>
<evidence type="ECO:0000256" key="2">
    <source>
        <dbReference type="ARBA" id="ARBA00022857"/>
    </source>
</evidence>
<dbReference type="InterPro" id="IPR002347">
    <property type="entry name" value="SDR_fam"/>
</dbReference>
<dbReference type="PANTHER" id="PTHR43391:SF14">
    <property type="entry name" value="DEHYDROGENASE_REDUCTASE SDR FAMILY PROTEIN 7-LIKE"/>
    <property type="match status" value="1"/>
</dbReference>
<comment type="caution">
    <text evidence="5">The sequence shown here is derived from an EMBL/GenBank/DDBJ whole genome shotgun (WGS) entry which is preliminary data.</text>
</comment>
<dbReference type="STRING" id="1618570.UT08_C0028G0005"/>
<dbReference type="PRINTS" id="PR00081">
    <property type="entry name" value="GDHRDH"/>
</dbReference>
<dbReference type="EMBL" id="LBVL01000028">
    <property type="protein sequence ID" value="KKQ83886.1"/>
    <property type="molecule type" value="Genomic_DNA"/>
</dbReference>
<dbReference type="AlphaFoldDB" id="A0A0G0P3K8"/>
<evidence type="ECO:0000313" key="6">
    <source>
        <dbReference type="Proteomes" id="UP000034081"/>
    </source>
</evidence>
<accession>A0A0G0P3K8</accession>